<organism evidence="8 9">
    <name type="scientific">Flavonifractor hominis</name>
    <dbReference type="NCBI Taxonomy" id="3133178"/>
    <lineage>
        <taxon>Bacteria</taxon>
        <taxon>Bacillati</taxon>
        <taxon>Bacillota</taxon>
        <taxon>Clostridia</taxon>
        <taxon>Eubacteriales</taxon>
        <taxon>Oscillospiraceae</taxon>
        <taxon>Flavonifractor</taxon>
    </lineage>
</organism>
<evidence type="ECO:0000259" key="7">
    <source>
        <dbReference type="PROSITE" id="PS51462"/>
    </source>
</evidence>
<dbReference type="RefSeq" id="WP_349140409.1">
    <property type="nucleotide sequence ID" value="NZ_JBBMFT010000005.1"/>
</dbReference>
<comment type="cofactor">
    <cofactor evidence="1">
        <name>Mn(2+)</name>
        <dbReference type="ChEBI" id="CHEBI:29035"/>
    </cofactor>
</comment>
<name>A0ABV1EQ60_9FIRM</name>
<keyword evidence="3" id="KW-0479">Metal-binding</keyword>
<comment type="caution">
    <text evidence="8">The sequence shown here is derived from an EMBL/GenBank/DDBJ whole genome shotgun (WGS) entry which is preliminary data.</text>
</comment>
<dbReference type="Gene3D" id="3.90.79.10">
    <property type="entry name" value="Nucleoside Triphosphate Pyrophosphohydrolase"/>
    <property type="match status" value="1"/>
</dbReference>
<dbReference type="InterPro" id="IPR045121">
    <property type="entry name" value="CoAse"/>
</dbReference>
<keyword evidence="5" id="KW-0460">Magnesium</keyword>
<dbReference type="PROSITE" id="PS51462">
    <property type="entry name" value="NUDIX"/>
    <property type="match status" value="1"/>
</dbReference>
<dbReference type="InterPro" id="IPR015797">
    <property type="entry name" value="NUDIX_hydrolase-like_dom_sf"/>
</dbReference>
<evidence type="ECO:0000256" key="5">
    <source>
        <dbReference type="ARBA" id="ARBA00022842"/>
    </source>
</evidence>
<gene>
    <name evidence="8" type="ORF">WMO45_09340</name>
</gene>
<evidence type="ECO:0000313" key="8">
    <source>
        <dbReference type="EMBL" id="MEQ2456725.1"/>
    </source>
</evidence>
<dbReference type="PANTHER" id="PTHR12992">
    <property type="entry name" value="NUDIX HYDROLASE"/>
    <property type="match status" value="1"/>
</dbReference>
<comment type="cofactor">
    <cofactor evidence="2">
        <name>Mg(2+)</name>
        <dbReference type="ChEBI" id="CHEBI:18420"/>
    </cofactor>
</comment>
<dbReference type="EMBL" id="JBBMFT010000005">
    <property type="protein sequence ID" value="MEQ2456725.1"/>
    <property type="molecule type" value="Genomic_DNA"/>
</dbReference>
<evidence type="ECO:0000256" key="4">
    <source>
        <dbReference type="ARBA" id="ARBA00022801"/>
    </source>
</evidence>
<proteinExistence type="predicted"/>
<dbReference type="Proteomes" id="UP001440599">
    <property type="component" value="Unassembled WGS sequence"/>
</dbReference>
<evidence type="ECO:0000256" key="3">
    <source>
        <dbReference type="ARBA" id="ARBA00022723"/>
    </source>
</evidence>
<keyword evidence="9" id="KW-1185">Reference proteome</keyword>
<dbReference type="InterPro" id="IPR000086">
    <property type="entry name" value="NUDIX_hydrolase_dom"/>
</dbReference>
<evidence type="ECO:0000256" key="1">
    <source>
        <dbReference type="ARBA" id="ARBA00001936"/>
    </source>
</evidence>
<evidence type="ECO:0000313" key="9">
    <source>
        <dbReference type="Proteomes" id="UP001440599"/>
    </source>
</evidence>
<accession>A0ABV1EQ60</accession>
<dbReference type="CDD" id="cd03426">
    <property type="entry name" value="NUDIX_CoAse_Nudt7"/>
    <property type="match status" value="1"/>
</dbReference>
<dbReference type="Pfam" id="PF00293">
    <property type="entry name" value="NUDIX"/>
    <property type="match status" value="1"/>
</dbReference>
<keyword evidence="4 8" id="KW-0378">Hydrolase</keyword>
<feature type="domain" description="Nudix hydrolase" evidence="7">
    <location>
        <begin position="25"/>
        <end position="157"/>
    </location>
</feature>
<dbReference type="GO" id="GO:0035539">
    <property type="term" value="F:8-oxo-7,8-dihydrodeoxyguanosine triphosphate pyrophosphatase activity"/>
    <property type="evidence" value="ECO:0007669"/>
    <property type="project" value="UniProtKB-EC"/>
</dbReference>
<keyword evidence="6" id="KW-0464">Manganese</keyword>
<dbReference type="PANTHER" id="PTHR12992:SF11">
    <property type="entry name" value="MITOCHONDRIAL COENZYME A DIPHOSPHATASE NUDT8"/>
    <property type="match status" value="1"/>
</dbReference>
<reference evidence="8 9" key="1">
    <citation type="submission" date="2024-03" db="EMBL/GenBank/DDBJ databases">
        <title>Human intestinal bacterial collection.</title>
        <authorList>
            <person name="Pauvert C."/>
            <person name="Hitch T.C.A."/>
            <person name="Clavel T."/>
        </authorList>
    </citation>
    <scope>NUCLEOTIDE SEQUENCE [LARGE SCALE GENOMIC DNA]</scope>
    <source>
        <strain evidence="8 9">CLA-AP-H34</strain>
    </source>
</reference>
<evidence type="ECO:0000256" key="6">
    <source>
        <dbReference type="ARBA" id="ARBA00023211"/>
    </source>
</evidence>
<dbReference type="EC" id="3.6.1.55" evidence="8"/>
<protein>
    <submittedName>
        <fullName evidence="8">CoA pyrophosphatase</fullName>
        <ecNumber evidence="8">3.6.1.55</ecNumber>
    </submittedName>
</protein>
<sequence>MGKQAELADFRSRWTGHVPEIQDIRARYAVLVPLVERTEGLSLLYEVRSEQLGRQPGEVCFPGGKMEAGETPVDCALRETWEELAIPPQAVEVVAELDLVTHQGGFVLHPILGVVDPGAPIVPSPAEVKETFTVPVDWLLEHPPAVYTYDLLPQVGEDFPYERIGFPQGYRWRGGKVTVPVYDWPGHPIWGLTGRITRRLLEDMG</sequence>
<evidence type="ECO:0000256" key="2">
    <source>
        <dbReference type="ARBA" id="ARBA00001946"/>
    </source>
</evidence>
<dbReference type="SUPFAM" id="SSF55811">
    <property type="entry name" value="Nudix"/>
    <property type="match status" value="1"/>
</dbReference>